<keyword evidence="10" id="KW-1185">Reference proteome</keyword>
<keyword evidence="3 7" id="KW-0812">Transmembrane</keyword>
<dbReference type="AlphaFoldDB" id="A0A6A6USV7"/>
<evidence type="ECO:0000256" key="5">
    <source>
        <dbReference type="ARBA" id="ARBA00023136"/>
    </source>
</evidence>
<dbReference type="InterPro" id="IPR036259">
    <property type="entry name" value="MFS_trans_sf"/>
</dbReference>
<feature type="transmembrane region" description="Helical" evidence="7">
    <location>
        <begin position="184"/>
        <end position="203"/>
    </location>
</feature>
<proteinExistence type="predicted"/>
<evidence type="ECO:0000313" key="9">
    <source>
        <dbReference type="EMBL" id="KAF2675335.1"/>
    </source>
</evidence>
<dbReference type="SUPFAM" id="SSF103473">
    <property type="entry name" value="MFS general substrate transporter"/>
    <property type="match status" value="1"/>
</dbReference>
<dbReference type="Pfam" id="PF06609">
    <property type="entry name" value="TRI12"/>
    <property type="match status" value="1"/>
</dbReference>
<feature type="transmembrane region" description="Helical" evidence="7">
    <location>
        <begin position="542"/>
        <end position="563"/>
    </location>
</feature>
<dbReference type="EMBL" id="MU004230">
    <property type="protein sequence ID" value="KAF2675335.1"/>
    <property type="molecule type" value="Genomic_DNA"/>
</dbReference>
<evidence type="ECO:0000256" key="7">
    <source>
        <dbReference type="SAM" id="Phobius"/>
    </source>
</evidence>
<feature type="transmembrane region" description="Helical" evidence="7">
    <location>
        <begin position="143"/>
        <end position="164"/>
    </location>
</feature>
<dbReference type="PANTHER" id="PTHR23501:SF109">
    <property type="entry name" value="MAJOR FACILITATOR SUPERFAMILY (MFS) PROFILE DOMAIN-CONTAINING PROTEIN-RELATED"/>
    <property type="match status" value="1"/>
</dbReference>
<evidence type="ECO:0000313" key="10">
    <source>
        <dbReference type="Proteomes" id="UP000799302"/>
    </source>
</evidence>
<evidence type="ECO:0000256" key="6">
    <source>
        <dbReference type="SAM" id="MobiDB-lite"/>
    </source>
</evidence>
<protein>
    <submittedName>
        <fullName evidence="9">MFS general substrate transporter</fullName>
    </submittedName>
</protein>
<feature type="domain" description="Major facilitator superfamily (MFS) profile" evidence="8">
    <location>
        <begin position="49"/>
        <end position="569"/>
    </location>
</feature>
<evidence type="ECO:0000256" key="4">
    <source>
        <dbReference type="ARBA" id="ARBA00022989"/>
    </source>
</evidence>
<gene>
    <name evidence="9" type="ORF">BT63DRAFT_34964</name>
</gene>
<reference evidence="9" key="1">
    <citation type="journal article" date="2020" name="Stud. Mycol.">
        <title>101 Dothideomycetes genomes: a test case for predicting lifestyles and emergence of pathogens.</title>
        <authorList>
            <person name="Haridas S."/>
            <person name="Albert R."/>
            <person name="Binder M."/>
            <person name="Bloem J."/>
            <person name="Labutti K."/>
            <person name="Salamov A."/>
            <person name="Andreopoulos B."/>
            <person name="Baker S."/>
            <person name="Barry K."/>
            <person name="Bills G."/>
            <person name="Bluhm B."/>
            <person name="Cannon C."/>
            <person name="Castanera R."/>
            <person name="Culley D."/>
            <person name="Daum C."/>
            <person name="Ezra D."/>
            <person name="Gonzalez J."/>
            <person name="Henrissat B."/>
            <person name="Kuo A."/>
            <person name="Liang C."/>
            <person name="Lipzen A."/>
            <person name="Lutzoni F."/>
            <person name="Magnuson J."/>
            <person name="Mondo S."/>
            <person name="Nolan M."/>
            <person name="Ohm R."/>
            <person name="Pangilinan J."/>
            <person name="Park H.-J."/>
            <person name="Ramirez L."/>
            <person name="Alfaro M."/>
            <person name="Sun H."/>
            <person name="Tritt A."/>
            <person name="Yoshinaga Y."/>
            <person name="Zwiers L.-H."/>
            <person name="Turgeon B."/>
            <person name="Goodwin S."/>
            <person name="Spatafora J."/>
            <person name="Crous P."/>
            <person name="Grigoriev I."/>
        </authorList>
    </citation>
    <scope>NUCLEOTIDE SEQUENCE</scope>
    <source>
        <strain evidence="9">CBS 115976</strain>
    </source>
</reference>
<dbReference type="PANTHER" id="PTHR23501">
    <property type="entry name" value="MAJOR FACILITATOR SUPERFAMILY"/>
    <property type="match status" value="1"/>
</dbReference>
<feature type="transmembrane region" description="Helical" evidence="7">
    <location>
        <begin position="320"/>
        <end position="345"/>
    </location>
</feature>
<dbReference type="InterPro" id="IPR020846">
    <property type="entry name" value="MFS_dom"/>
</dbReference>
<feature type="transmembrane region" description="Helical" evidence="7">
    <location>
        <begin position="450"/>
        <end position="472"/>
    </location>
</feature>
<name>A0A6A6USV7_9PEZI</name>
<dbReference type="PROSITE" id="PS50850">
    <property type="entry name" value="MFS"/>
    <property type="match status" value="1"/>
</dbReference>
<feature type="transmembrane region" description="Helical" evidence="7">
    <location>
        <begin position="88"/>
        <end position="106"/>
    </location>
</feature>
<feature type="transmembrane region" description="Helical" evidence="7">
    <location>
        <begin position="250"/>
        <end position="271"/>
    </location>
</feature>
<evidence type="ECO:0000259" key="8">
    <source>
        <dbReference type="PROSITE" id="PS50850"/>
    </source>
</evidence>
<dbReference type="OrthoDB" id="2587356at2759"/>
<evidence type="ECO:0000256" key="3">
    <source>
        <dbReference type="ARBA" id="ARBA00022692"/>
    </source>
</evidence>
<feature type="transmembrane region" description="Helical" evidence="7">
    <location>
        <begin position="277"/>
        <end position="299"/>
    </location>
</feature>
<evidence type="ECO:0000256" key="1">
    <source>
        <dbReference type="ARBA" id="ARBA00004141"/>
    </source>
</evidence>
<keyword evidence="5 7" id="KW-0472">Membrane</keyword>
<organism evidence="9 10">
    <name type="scientific">Microthyrium microscopicum</name>
    <dbReference type="NCBI Taxonomy" id="703497"/>
    <lineage>
        <taxon>Eukaryota</taxon>
        <taxon>Fungi</taxon>
        <taxon>Dikarya</taxon>
        <taxon>Ascomycota</taxon>
        <taxon>Pezizomycotina</taxon>
        <taxon>Dothideomycetes</taxon>
        <taxon>Dothideomycetes incertae sedis</taxon>
        <taxon>Microthyriales</taxon>
        <taxon>Microthyriaceae</taxon>
        <taxon>Microthyrium</taxon>
    </lineage>
</organism>
<keyword evidence="4 7" id="KW-1133">Transmembrane helix</keyword>
<feature type="transmembrane region" description="Helical" evidence="7">
    <location>
        <begin position="209"/>
        <end position="229"/>
    </location>
</feature>
<dbReference type="Proteomes" id="UP000799302">
    <property type="component" value="Unassembled WGS sequence"/>
</dbReference>
<feature type="transmembrane region" description="Helical" evidence="7">
    <location>
        <begin position="422"/>
        <end position="444"/>
    </location>
</feature>
<sequence>MSTRKESLEASNGAANGEGFDEKPIISQASETSRSQDEQTDAPDGRMTKAKWLACAALVLSYNTSFQQGATIGSIVKSIDEVLGPTTYYNWIVSASTITISVALPLSGGLSDIFGRRYFVLIGCIIGMIAAIVAICAKDTPTIIASSVIAGLGAGSQQIALAAVSELIPNKHRGKAQAILDLSILPWSVFGALMGGAMVTYHGKDGFRINFYIGLALNVICFVLTWFWYHPPSAGLRLGNQTKKQAFAKLDWSGVFLLNSGLLLLLVGISLGGEHAWTSAITLAPLIVGIVELIGFWYWEWKIATMPFMARELFSGKFRTFVLFLVVDFVAGMGLYSAAVFWAQLVRGVWEGNPIEVGLLSLPGGFGGAAGGFLAGMLIGKHKFFKTNHCLIYGTIIKTIADYSLALIQPTGNHSKSFGMGIGFLSMFGTGWTSVSLIVCVQLACLDEDIGMATLILGAVRAVGGSVAVTVYSTLINSTLKNEAGQRIGAAVVPLGYPVKALAPLVTSLINENIIGASQLPGMTHEILSAARFALQQTWTKAFHHVYIASASFSAVSIVAALLTKDVSSNMTNNVAVRLQNDTKKEVTEENGSVVRAP</sequence>
<dbReference type="GO" id="GO:0022857">
    <property type="term" value="F:transmembrane transporter activity"/>
    <property type="evidence" value="ECO:0007669"/>
    <property type="project" value="InterPro"/>
</dbReference>
<feature type="region of interest" description="Disordered" evidence="6">
    <location>
        <begin position="1"/>
        <end position="45"/>
    </location>
</feature>
<dbReference type="InterPro" id="IPR010573">
    <property type="entry name" value="MFS_Str1/Tri12-like"/>
</dbReference>
<dbReference type="GO" id="GO:0005886">
    <property type="term" value="C:plasma membrane"/>
    <property type="evidence" value="ECO:0007669"/>
    <property type="project" value="TreeGrafter"/>
</dbReference>
<feature type="transmembrane region" description="Helical" evidence="7">
    <location>
        <begin position="357"/>
        <end position="379"/>
    </location>
</feature>
<dbReference type="PROSITE" id="PS00216">
    <property type="entry name" value="SUGAR_TRANSPORT_1"/>
    <property type="match status" value="1"/>
</dbReference>
<accession>A0A6A6USV7</accession>
<comment type="subcellular location">
    <subcellularLocation>
        <location evidence="1">Membrane</location>
        <topology evidence="1">Multi-pass membrane protein</topology>
    </subcellularLocation>
</comment>
<evidence type="ECO:0000256" key="2">
    <source>
        <dbReference type="ARBA" id="ARBA00022448"/>
    </source>
</evidence>
<dbReference type="InterPro" id="IPR005829">
    <property type="entry name" value="Sugar_transporter_CS"/>
</dbReference>
<feature type="transmembrane region" description="Helical" evidence="7">
    <location>
        <begin position="118"/>
        <end position="137"/>
    </location>
</feature>
<dbReference type="Gene3D" id="1.20.1250.20">
    <property type="entry name" value="MFS general substrate transporter like domains"/>
    <property type="match status" value="1"/>
</dbReference>
<keyword evidence="2" id="KW-0813">Transport</keyword>